<evidence type="ECO:0000259" key="8">
    <source>
        <dbReference type="PROSITE" id="PS50106"/>
    </source>
</evidence>
<dbReference type="Gene3D" id="3.30.750.44">
    <property type="match status" value="1"/>
</dbReference>
<evidence type="ECO:0000256" key="4">
    <source>
        <dbReference type="ARBA" id="ARBA00022825"/>
    </source>
</evidence>
<dbReference type="SUPFAM" id="SSF52096">
    <property type="entry name" value="ClpP/crotonase"/>
    <property type="match status" value="1"/>
</dbReference>
<dbReference type="AlphaFoldDB" id="A0A7V2AUL3"/>
<dbReference type="EMBL" id="DSEC01000269">
    <property type="protein sequence ID" value="HER43571.1"/>
    <property type="molecule type" value="Genomic_DNA"/>
</dbReference>
<feature type="transmembrane region" description="Helical" evidence="7">
    <location>
        <begin position="12"/>
        <end position="31"/>
    </location>
</feature>
<dbReference type="InterPro" id="IPR029045">
    <property type="entry name" value="ClpP/crotonase-like_dom_sf"/>
</dbReference>
<evidence type="ECO:0000256" key="6">
    <source>
        <dbReference type="SAM" id="MobiDB-lite"/>
    </source>
</evidence>
<comment type="caution">
    <text evidence="9">The sequence shown here is derived from an EMBL/GenBank/DDBJ whole genome shotgun (WGS) entry which is preliminary data.</text>
</comment>
<dbReference type="Gene3D" id="3.90.226.10">
    <property type="entry name" value="2-enoyl-CoA Hydratase, Chain A, domain 1"/>
    <property type="match status" value="1"/>
</dbReference>
<evidence type="ECO:0000256" key="7">
    <source>
        <dbReference type="SAM" id="Phobius"/>
    </source>
</evidence>
<evidence type="ECO:0000256" key="1">
    <source>
        <dbReference type="ARBA" id="ARBA00009179"/>
    </source>
</evidence>
<dbReference type="SMART" id="SM00245">
    <property type="entry name" value="TSPc"/>
    <property type="match status" value="1"/>
</dbReference>
<dbReference type="GO" id="GO:0007165">
    <property type="term" value="P:signal transduction"/>
    <property type="evidence" value="ECO:0007669"/>
    <property type="project" value="TreeGrafter"/>
</dbReference>
<dbReference type="InterPro" id="IPR001478">
    <property type="entry name" value="PDZ"/>
</dbReference>
<feature type="region of interest" description="Disordered" evidence="6">
    <location>
        <begin position="353"/>
        <end position="376"/>
    </location>
</feature>
<evidence type="ECO:0000256" key="5">
    <source>
        <dbReference type="RuleBase" id="RU004404"/>
    </source>
</evidence>
<evidence type="ECO:0000313" key="9">
    <source>
        <dbReference type="EMBL" id="HER43571.1"/>
    </source>
</evidence>
<name>A0A7V2AUL3_UNCEI</name>
<dbReference type="InterPro" id="IPR041489">
    <property type="entry name" value="PDZ_6"/>
</dbReference>
<organism evidence="9">
    <name type="scientific">Eiseniibacteriota bacterium</name>
    <dbReference type="NCBI Taxonomy" id="2212470"/>
    <lineage>
        <taxon>Bacteria</taxon>
        <taxon>Candidatus Eiseniibacteriota</taxon>
    </lineage>
</organism>
<feature type="domain" description="PDZ" evidence="8">
    <location>
        <begin position="96"/>
        <end position="161"/>
    </location>
</feature>
<evidence type="ECO:0000256" key="2">
    <source>
        <dbReference type="ARBA" id="ARBA00022670"/>
    </source>
</evidence>
<dbReference type="Proteomes" id="UP000886069">
    <property type="component" value="Unassembled WGS sequence"/>
</dbReference>
<dbReference type="CDD" id="cd07560">
    <property type="entry name" value="Peptidase_S41_CPP"/>
    <property type="match status" value="1"/>
</dbReference>
<dbReference type="InterPro" id="IPR004447">
    <property type="entry name" value="Peptidase_S41A"/>
</dbReference>
<dbReference type="Gene3D" id="2.30.42.10">
    <property type="match status" value="1"/>
</dbReference>
<dbReference type="Pfam" id="PF03572">
    <property type="entry name" value="Peptidase_S41"/>
    <property type="match status" value="1"/>
</dbReference>
<dbReference type="InterPro" id="IPR055210">
    <property type="entry name" value="CtpA/B_N"/>
</dbReference>
<reference evidence="9" key="1">
    <citation type="journal article" date="2020" name="mSystems">
        <title>Genome- and Community-Level Interaction Insights into Carbon Utilization and Element Cycling Functions of Hydrothermarchaeota in Hydrothermal Sediment.</title>
        <authorList>
            <person name="Zhou Z."/>
            <person name="Liu Y."/>
            <person name="Xu W."/>
            <person name="Pan J."/>
            <person name="Luo Z.H."/>
            <person name="Li M."/>
        </authorList>
    </citation>
    <scope>NUCLEOTIDE SEQUENCE [LARGE SCALE GENOMIC DNA]</scope>
    <source>
        <strain evidence="9">SpSt-1233</strain>
    </source>
</reference>
<keyword evidence="4 5" id="KW-0720">Serine protease</keyword>
<gene>
    <name evidence="9" type="ORF">ENO08_03840</name>
</gene>
<dbReference type="CDD" id="cd06782">
    <property type="entry name" value="cpPDZ_CPP-like"/>
    <property type="match status" value="1"/>
</dbReference>
<evidence type="ECO:0000256" key="3">
    <source>
        <dbReference type="ARBA" id="ARBA00022801"/>
    </source>
</evidence>
<keyword evidence="2 5" id="KW-0645">Protease</keyword>
<comment type="similarity">
    <text evidence="1 5">Belongs to the peptidase S41A family.</text>
</comment>
<keyword evidence="3 5" id="KW-0378">Hydrolase</keyword>
<dbReference type="SUPFAM" id="SSF50156">
    <property type="entry name" value="PDZ domain-like"/>
    <property type="match status" value="1"/>
</dbReference>
<dbReference type="FunFam" id="2.30.42.10:FF:000063">
    <property type="entry name" value="Peptidase, S41 family"/>
    <property type="match status" value="1"/>
</dbReference>
<dbReference type="GO" id="GO:0030288">
    <property type="term" value="C:outer membrane-bounded periplasmic space"/>
    <property type="evidence" value="ECO:0007669"/>
    <property type="project" value="TreeGrafter"/>
</dbReference>
<dbReference type="PANTHER" id="PTHR32060:SF30">
    <property type="entry name" value="CARBOXY-TERMINAL PROCESSING PROTEASE CTPA"/>
    <property type="match status" value="1"/>
</dbReference>
<sequence>MWRSILRFDKKLVITLVLVFTVTAVAILVWAQDQRRQNTAKVLEDLKPFAEVYERIVDFYVTEVDTEELIEAAIEAMLEELDSHSIYLSKHEWENLMIDTKGEFGGLGITLAIRDGFPTVISPIEDTPAYRLGIQGGDLIVQIEGESTKGWNSEQAVSKLRGPPGTHVDITVFREGLEDSLYFTVTREVIMVPSVPYTENLNGVGYIRVSRFAEKTAGELEEVIMGFERQGVEGLILDLRSNPGGLLESAREVSELFLGRDTLIVYTESRIPDGNQKFKSTARRVHDRFPIVVLVNGASASASEIVAGALQDWDKAVIVGQPTFGKGSVQTVFKIEGGSALKLTTMKYFTPAGRSIHKDDPEEEGEEAEAAPAEREEFRTATGRIVYGGGGIMPDWEIDLPEFTDLQRRLELRGTFFSFAIHYTAYHDVDETFEVTDDVFAEFVDFLAEKEIEVEEDEWTEENLDYARLGIKREVFRKLFGAKGAFIATLSSDEEINKVLEMFGKTASLEEMFEYAGERAKLARAAAGGE</sequence>
<dbReference type="Pfam" id="PF17820">
    <property type="entry name" value="PDZ_6"/>
    <property type="match status" value="1"/>
</dbReference>
<dbReference type="GO" id="GO:0008236">
    <property type="term" value="F:serine-type peptidase activity"/>
    <property type="evidence" value="ECO:0007669"/>
    <property type="project" value="UniProtKB-KW"/>
</dbReference>
<accession>A0A7V2AUL3</accession>
<dbReference type="Pfam" id="PF22694">
    <property type="entry name" value="CtpB_N-like"/>
    <property type="match status" value="1"/>
</dbReference>
<dbReference type="InterPro" id="IPR005151">
    <property type="entry name" value="Tail-specific_protease"/>
</dbReference>
<dbReference type="GO" id="GO:0006508">
    <property type="term" value="P:proteolysis"/>
    <property type="evidence" value="ECO:0007669"/>
    <property type="project" value="UniProtKB-KW"/>
</dbReference>
<dbReference type="SMART" id="SM00228">
    <property type="entry name" value="PDZ"/>
    <property type="match status" value="1"/>
</dbReference>
<keyword evidence="7" id="KW-0812">Transmembrane</keyword>
<dbReference type="PANTHER" id="PTHR32060">
    <property type="entry name" value="TAIL-SPECIFIC PROTEASE"/>
    <property type="match status" value="1"/>
</dbReference>
<keyword evidence="7" id="KW-1133">Transmembrane helix</keyword>
<dbReference type="GO" id="GO:0004175">
    <property type="term" value="F:endopeptidase activity"/>
    <property type="evidence" value="ECO:0007669"/>
    <property type="project" value="TreeGrafter"/>
</dbReference>
<dbReference type="InterPro" id="IPR036034">
    <property type="entry name" value="PDZ_sf"/>
</dbReference>
<proteinExistence type="inferred from homology"/>
<keyword evidence="7" id="KW-0472">Membrane</keyword>
<dbReference type="NCBIfam" id="TIGR00225">
    <property type="entry name" value="prc"/>
    <property type="match status" value="1"/>
</dbReference>
<protein>
    <submittedName>
        <fullName evidence="9">S41 family peptidase</fullName>
    </submittedName>
</protein>
<dbReference type="PROSITE" id="PS50106">
    <property type="entry name" value="PDZ"/>
    <property type="match status" value="1"/>
</dbReference>